<dbReference type="AlphaFoldDB" id="A0AAD8V3A8"/>
<gene>
    <name evidence="2" type="ORF">LY79DRAFT_661147</name>
</gene>
<feature type="region of interest" description="Disordered" evidence="1">
    <location>
        <begin position="62"/>
        <end position="132"/>
    </location>
</feature>
<name>A0AAD8V3A8_9PEZI</name>
<evidence type="ECO:0000313" key="2">
    <source>
        <dbReference type="EMBL" id="KAK1580538.1"/>
    </source>
</evidence>
<sequence length="132" mass="14941">MRGSCGCSLICPTLAVPPRHMNSVDMEYRLAWCLRKAQHGLEWDGIRDQGMPWEERRAQHIADGSMPWPIPLSQTDRTESPARPTIRASTEKKPSLDDNFEVGASRREIALPKPPSSMHSRSHRGARAYINH</sequence>
<dbReference type="Proteomes" id="UP001230504">
    <property type="component" value="Unassembled WGS sequence"/>
</dbReference>
<comment type="caution">
    <text evidence="2">The sequence shown here is derived from an EMBL/GenBank/DDBJ whole genome shotgun (WGS) entry which is preliminary data.</text>
</comment>
<dbReference type="RefSeq" id="XP_060411575.1">
    <property type="nucleotide sequence ID" value="XM_060562788.1"/>
</dbReference>
<evidence type="ECO:0000313" key="3">
    <source>
        <dbReference type="Proteomes" id="UP001230504"/>
    </source>
</evidence>
<accession>A0AAD8V3A8</accession>
<reference evidence="2" key="1">
    <citation type="submission" date="2021-06" db="EMBL/GenBank/DDBJ databases">
        <title>Comparative genomics, transcriptomics and evolutionary studies reveal genomic signatures of adaptation to plant cell wall in hemibiotrophic fungi.</title>
        <authorList>
            <consortium name="DOE Joint Genome Institute"/>
            <person name="Baroncelli R."/>
            <person name="Diaz J.F."/>
            <person name="Benocci T."/>
            <person name="Peng M."/>
            <person name="Battaglia E."/>
            <person name="Haridas S."/>
            <person name="Andreopoulos W."/>
            <person name="Labutti K."/>
            <person name="Pangilinan J."/>
            <person name="Floch G.L."/>
            <person name="Makela M.R."/>
            <person name="Henrissat B."/>
            <person name="Grigoriev I.V."/>
            <person name="Crouch J.A."/>
            <person name="De Vries R.P."/>
            <person name="Sukno S.A."/>
            <person name="Thon M.R."/>
        </authorList>
    </citation>
    <scope>NUCLEOTIDE SEQUENCE</scope>
    <source>
        <strain evidence="2">CBS 125086</strain>
    </source>
</reference>
<organism evidence="2 3">
    <name type="scientific">Colletotrichum navitas</name>
    <dbReference type="NCBI Taxonomy" id="681940"/>
    <lineage>
        <taxon>Eukaryota</taxon>
        <taxon>Fungi</taxon>
        <taxon>Dikarya</taxon>
        <taxon>Ascomycota</taxon>
        <taxon>Pezizomycotina</taxon>
        <taxon>Sordariomycetes</taxon>
        <taxon>Hypocreomycetidae</taxon>
        <taxon>Glomerellales</taxon>
        <taxon>Glomerellaceae</taxon>
        <taxon>Colletotrichum</taxon>
        <taxon>Colletotrichum graminicola species complex</taxon>
    </lineage>
</organism>
<keyword evidence="3" id="KW-1185">Reference proteome</keyword>
<dbReference type="GeneID" id="85447028"/>
<proteinExistence type="predicted"/>
<evidence type="ECO:0000256" key="1">
    <source>
        <dbReference type="SAM" id="MobiDB-lite"/>
    </source>
</evidence>
<dbReference type="EMBL" id="JAHLJV010000054">
    <property type="protein sequence ID" value="KAK1580538.1"/>
    <property type="molecule type" value="Genomic_DNA"/>
</dbReference>
<protein>
    <submittedName>
        <fullName evidence="2">Uncharacterized protein</fullName>
    </submittedName>
</protein>